<protein>
    <submittedName>
        <fullName evidence="5">SDR family oxidoreductase</fullName>
    </submittedName>
</protein>
<comment type="similarity">
    <text evidence="1 3">Belongs to the short-chain dehydrogenases/reductases (SDR) family.</text>
</comment>
<dbReference type="PANTHER" id="PTHR44196:SF1">
    <property type="entry name" value="DEHYDROGENASE_REDUCTASE SDR FAMILY MEMBER 7B"/>
    <property type="match status" value="1"/>
</dbReference>
<dbReference type="PROSITE" id="PS00061">
    <property type="entry name" value="ADH_SHORT"/>
    <property type="match status" value="1"/>
</dbReference>
<dbReference type="Pfam" id="PF00106">
    <property type="entry name" value="adh_short"/>
    <property type="match status" value="1"/>
</dbReference>
<dbReference type="PRINTS" id="PR00081">
    <property type="entry name" value="GDHRDH"/>
</dbReference>
<feature type="domain" description="Ketoreductase" evidence="4">
    <location>
        <begin position="5"/>
        <end position="184"/>
    </location>
</feature>
<name>A0A6M4IV02_9BACT</name>
<dbReference type="InterPro" id="IPR036291">
    <property type="entry name" value="NAD(P)-bd_dom_sf"/>
</dbReference>
<dbReference type="SMART" id="SM00822">
    <property type="entry name" value="PKS_KR"/>
    <property type="match status" value="1"/>
</dbReference>
<evidence type="ECO:0000313" key="6">
    <source>
        <dbReference type="Proteomes" id="UP000500938"/>
    </source>
</evidence>
<dbReference type="PANTHER" id="PTHR44196">
    <property type="entry name" value="DEHYDROGENASE/REDUCTASE SDR FAMILY MEMBER 7B"/>
    <property type="match status" value="1"/>
</dbReference>
<dbReference type="CDD" id="cd05233">
    <property type="entry name" value="SDR_c"/>
    <property type="match status" value="1"/>
</dbReference>
<dbReference type="AlphaFoldDB" id="A0A6M4IV02"/>
<dbReference type="RefSeq" id="WP_171225432.1">
    <property type="nucleotide sequence ID" value="NZ_CP053085.1"/>
</dbReference>
<evidence type="ECO:0000259" key="4">
    <source>
        <dbReference type="SMART" id="SM00822"/>
    </source>
</evidence>
<dbReference type="SUPFAM" id="SSF51735">
    <property type="entry name" value="NAD(P)-binding Rossmann-fold domains"/>
    <property type="match status" value="1"/>
</dbReference>
<proteinExistence type="inferred from homology"/>
<dbReference type="InterPro" id="IPR020904">
    <property type="entry name" value="Sc_DH/Rdtase_CS"/>
</dbReference>
<evidence type="ECO:0000256" key="3">
    <source>
        <dbReference type="RuleBase" id="RU000363"/>
    </source>
</evidence>
<evidence type="ECO:0000313" key="5">
    <source>
        <dbReference type="EMBL" id="QJR36001.1"/>
    </source>
</evidence>
<evidence type="ECO:0000256" key="1">
    <source>
        <dbReference type="ARBA" id="ARBA00006484"/>
    </source>
</evidence>
<dbReference type="Gene3D" id="3.40.50.720">
    <property type="entry name" value="NAD(P)-binding Rossmann-like Domain"/>
    <property type="match status" value="1"/>
</dbReference>
<sequence length="236" mass="24632">MLHGVSAVVTGASRGIGRAVSAALASAGARIFLISRSEGDLAQAANEIGRGAVAVPCDVTNAGAVARAVRVILQHGAEGPSLLVNNAGVFPLGAIESTEPANFEHTLQANLLAPFRFLHAFVPLMRAAGRGHVITIGSVADRSIYSGNGAYSASKFGARALHEVLREELRGSGIRSTLVAPSATDTPIWDPIDPDNRPGFPPRVSMLRPEDVADAVLWAVTRAPHVNVDEVRISRA</sequence>
<organism evidence="5 6">
    <name type="scientific">Gemmatimonas groenlandica</name>
    <dbReference type="NCBI Taxonomy" id="2732249"/>
    <lineage>
        <taxon>Bacteria</taxon>
        <taxon>Pseudomonadati</taxon>
        <taxon>Gemmatimonadota</taxon>
        <taxon>Gemmatimonadia</taxon>
        <taxon>Gemmatimonadales</taxon>
        <taxon>Gemmatimonadaceae</taxon>
        <taxon>Gemmatimonas</taxon>
    </lineage>
</organism>
<dbReference type="InterPro" id="IPR002347">
    <property type="entry name" value="SDR_fam"/>
</dbReference>
<keyword evidence="6" id="KW-1185">Reference proteome</keyword>
<dbReference type="GO" id="GO:0016020">
    <property type="term" value="C:membrane"/>
    <property type="evidence" value="ECO:0007669"/>
    <property type="project" value="TreeGrafter"/>
</dbReference>
<keyword evidence="2" id="KW-0560">Oxidoreductase</keyword>
<dbReference type="Proteomes" id="UP000500938">
    <property type="component" value="Chromosome"/>
</dbReference>
<dbReference type="InterPro" id="IPR057326">
    <property type="entry name" value="KR_dom"/>
</dbReference>
<evidence type="ECO:0000256" key="2">
    <source>
        <dbReference type="ARBA" id="ARBA00023002"/>
    </source>
</evidence>
<dbReference type="KEGG" id="ggr:HKW67_11030"/>
<dbReference type="EMBL" id="CP053085">
    <property type="protein sequence ID" value="QJR36001.1"/>
    <property type="molecule type" value="Genomic_DNA"/>
</dbReference>
<accession>A0A6M4IV02</accession>
<dbReference type="GO" id="GO:0016491">
    <property type="term" value="F:oxidoreductase activity"/>
    <property type="evidence" value="ECO:0007669"/>
    <property type="project" value="UniProtKB-KW"/>
</dbReference>
<gene>
    <name evidence="5" type="ORF">HKW67_11030</name>
</gene>
<reference evidence="5 6" key="1">
    <citation type="submission" date="2020-05" db="EMBL/GenBank/DDBJ databases">
        <title>Complete genome sequence of Gemmatimonas greenlandica TET16.</title>
        <authorList>
            <person name="Zeng Y."/>
        </authorList>
    </citation>
    <scope>NUCLEOTIDE SEQUENCE [LARGE SCALE GENOMIC DNA]</scope>
    <source>
        <strain evidence="5 6">TET16</strain>
    </source>
</reference>
<dbReference type="PRINTS" id="PR00080">
    <property type="entry name" value="SDRFAMILY"/>
</dbReference>